<sequence>MNFQEAVSNAKNSTRIAVFAPKIFADCLQHCLNFHQVTFSFFSDENQNVFATDFQIFHTENPEEFNLIKPNIALIIPQSEAEFAKLNLGEIINGGVLIYNEDLEHQISETPGFFRKLSFQIAETTTDNFQNFLETDFSQIPLQISDRTLIENIFGLKILCQQTQIMEEDFYEALMEFRA</sequence>
<reference evidence="1" key="1">
    <citation type="submission" date="2020-05" db="EMBL/GenBank/DDBJ databases">
        <title>Genomic Encyclopedia of Type Strains, Phase IV (KMG-V): Genome sequencing to study the core and pangenomes of soil and plant-associated prokaryotes.</title>
        <authorList>
            <person name="Whitman W."/>
        </authorList>
    </citation>
    <scope>NUCLEOTIDE SEQUENCE</scope>
    <source>
        <strain evidence="1">16F</strain>
    </source>
</reference>
<comment type="caution">
    <text evidence="1">The sequence shown here is derived from an EMBL/GenBank/DDBJ whole genome shotgun (WGS) entry which is preliminary data.</text>
</comment>
<accession>A0A8J8K8A1</accession>
<proteinExistence type="predicted"/>
<keyword evidence="2" id="KW-1185">Reference proteome</keyword>
<gene>
    <name evidence="1" type="ORF">HNQ03_000809</name>
</gene>
<dbReference type="EMBL" id="JABSNO010000004">
    <property type="protein sequence ID" value="NRS91742.1"/>
    <property type="molecule type" value="Genomic_DNA"/>
</dbReference>
<evidence type="ECO:0000313" key="1">
    <source>
        <dbReference type="EMBL" id="NRS91742.1"/>
    </source>
</evidence>
<evidence type="ECO:0000313" key="2">
    <source>
        <dbReference type="Proteomes" id="UP000610746"/>
    </source>
</evidence>
<dbReference type="AlphaFoldDB" id="A0A8J8K8A1"/>
<name>A0A8J8K8A1_9FLAO</name>
<dbReference type="RefSeq" id="WP_173778363.1">
    <property type="nucleotide sequence ID" value="NZ_JABSNO010000004.1"/>
</dbReference>
<organism evidence="1 2">
    <name type="scientific">Frigoriflavimonas asaccharolytica</name>
    <dbReference type="NCBI Taxonomy" id="2735899"/>
    <lineage>
        <taxon>Bacteria</taxon>
        <taxon>Pseudomonadati</taxon>
        <taxon>Bacteroidota</taxon>
        <taxon>Flavobacteriia</taxon>
        <taxon>Flavobacteriales</taxon>
        <taxon>Weeksellaceae</taxon>
        <taxon>Frigoriflavimonas</taxon>
    </lineage>
</organism>
<protein>
    <submittedName>
        <fullName evidence="1">Uncharacterized protein</fullName>
    </submittedName>
</protein>
<dbReference type="Proteomes" id="UP000610746">
    <property type="component" value="Unassembled WGS sequence"/>
</dbReference>